<dbReference type="OrthoDB" id="2241241at2759"/>
<evidence type="ECO:0000256" key="4">
    <source>
        <dbReference type="ARBA" id="ARBA00023136"/>
    </source>
</evidence>
<keyword evidence="4 6" id="KW-0472">Membrane</keyword>
<evidence type="ECO:0000256" key="2">
    <source>
        <dbReference type="ARBA" id="ARBA00022692"/>
    </source>
</evidence>
<sequence>MTGSATDSEDLSPSSPDRRRSFSSVIHFERPASIRLNPLDDTERLRPSSSRSSRSMRTNRPSDQRSVRSRAESEGRVDFRLVFFALMLLATVTSLDNTTVYQYVSFATSSFKEHSALGIIQTAQAIVIAVSRPLVSKESLLIGLGWSFLIAIVLYAAGYAVVAASPSIAVYAAGTMVSQLGNSALVSLQSTAIFQYSSSLGNNALLNSLLSTPYYVTGWVASFIVEGMLKHTSWRWGYGLFCIMTPTFILPLLTLLFVDQRQKERLSSEHTAAPERALPPPPPSPTRSILSGTQSLALPSRATGLRTRVRALTSEKTHVGQLDAVGLALLAGALAGLLLPFQGTTTFTSPLFLAPVCVGAVSLVLLVVNERCAACPLFPMRVFRTRRTIVCLGATVLNMTSFFLLLTFQYSFIQVMYPSWSPLVQGFFAFSEQFTLMLAHLAVSFPVRRLVARLTELQERGELFEREGRGPLRAPMWWTAGGHGVRMLGVGLMLLSRGTNGPVWLLVASQVVHGAGGAVAGVFCIQVALAATPTPGDATMVWALILLVGDVGNATGTALATLLWQDILPRRLATHLAPTLSSEEIAAVFRSAEKAATYPLGTAASDGIVRASLPPSLPGAECTADPSRLDPHAQRSAYADVMRVLLYVALGLAGASFALSFAMGPASVAERDAAGLPSAGAVGEAGRETLERALGRKGGGGARWAREKHAGGGEGYLRWAREPVRGEESDTECEWSDDK</sequence>
<feature type="region of interest" description="Disordered" evidence="5">
    <location>
        <begin position="715"/>
        <end position="739"/>
    </location>
</feature>
<dbReference type="PANTHER" id="PTHR23501">
    <property type="entry name" value="MAJOR FACILITATOR SUPERFAMILY"/>
    <property type="match status" value="1"/>
</dbReference>
<feature type="region of interest" description="Disordered" evidence="5">
    <location>
        <begin position="1"/>
        <end position="69"/>
    </location>
</feature>
<feature type="transmembrane region" description="Helical" evidence="6">
    <location>
        <begin position="322"/>
        <end position="341"/>
    </location>
</feature>
<feature type="transmembrane region" description="Helical" evidence="6">
    <location>
        <begin position="503"/>
        <end position="529"/>
    </location>
</feature>
<gene>
    <name evidence="7" type="ORF">DMC30DRAFT_194126</name>
</gene>
<evidence type="ECO:0000256" key="6">
    <source>
        <dbReference type="SAM" id="Phobius"/>
    </source>
</evidence>
<dbReference type="PANTHER" id="PTHR23501:SF87">
    <property type="entry name" value="SIDEROPHORE IRON TRANSPORTER 2"/>
    <property type="match status" value="1"/>
</dbReference>
<feature type="compositionally biased region" description="Low complexity" evidence="5">
    <location>
        <begin position="47"/>
        <end position="59"/>
    </location>
</feature>
<feature type="transmembrane region" description="Helical" evidence="6">
    <location>
        <begin position="541"/>
        <end position="564"/>
    </location>
</feature>
<feature type="transmembrane region" description="Helical" evidence="6">
    <location>
        <begin position="200"/>
        <end position="224"/>
    </location>
</feature>
<dbReference type="InterPro" id="IPR011701">
    <property type="entry name" value="MFS"/>
</dbReference>
<evidence type="ECO:0000256" key="3">
    <source>
        <dbReference type="ARBA" id="ARBA00022989"/>
    </source>
</evidence>
<organism evidence="7 8">
    <name type="scientific">Rhodotorula diobovata</name>
    <dbReference type="NCBI Taxonomy" id="5288"/>
    <lineage>
        <taxon>Eukaryota</taxon>
        <taxon>Fungi</taxon>
        <taxon>Dikarya</taxon>
        <taxon>Basidiomycota</taxon>
        <taxon>Pucciniomycotina</taxon>
        <taxon>Microbotryomycetes</taxon>
        <taxon>Sporidiobolales</taxon>
        <taxon>Sporidiobolaceae</taxon>
        <taxon>Rhodotorula</taxon>
    </lineage>
</organism>
<dbReference type="Gene3D" id="1.20.1250.20">
    <property type="entry name" value="MFS general substrate transporter like domains"/>
    <property type="match status" value="1"/>
</dbReference>
<dbReference type="AlphaFoldDB" id="A0A5C5G574"/>
<dbReference type="SUPFAM" id="SSF103473">
    <property type="entry name" value="MFS general substrate transporter"/>
    <property type="match status" value="1"/>
</dbReference>
<feature type="compositionally biased region" description="Acidic residues" evidence="5">
    <location>
        <begin position="729"/>
        <end position="739"/>
    </location>
</feature>
<comment type="subcellular location">
    <subcellularLocation>
        <location evidence="1">Membrane</location>
        <topology evidence="1">Multi-pass membrane protein</topology>
    </subcellularLocation>
</comment>
<feature type="compositionally biased region" description="Basic and acidic residues" evidence="5">
    <location>
        <begin position="60"/>
        <end position="69"/>
    </location>
</feature>
<feature type="transmembrane region" description="Helical" evidence="6">
    <location>
        <begin position="236"/>
        <end position="258"/>
    </location>
</feature>
<feature type="compositionally biased region" description="Basic and acidic residues" evidence="5">
    <location>
        <begin position="719"/>
        <end position="728"/>
    </location>
</feature>
<feature type="transmembrane region" description="Helical" evidence="6">
    <location>
        <begin position="389"/>
        <end position="411"/>
    </location>
</feature>
<evidence type="ECO:0000313" key="8">
    <source>
        <dbReference type="Proteomes" id="UP000311382"/>
    </source>
</evidence>
<protein>
    <submittedName>
        <fullName evidence="7">Major facilitator superfamily domain-containing protein</fullName>
    </submittedName>
</protein>
<feature type="transmembrane region" description="Helical" evidence="6">
    <location>
        <begin position="77"/>
        <end position="95"/>
    </location>
</feature>
<evidence type="ECO:0000256" key="1">
    <source>
        <dbReference type="ARBA" id="ARBA00004141"/>
    </source>
</evidence>
<dbReference type="InterPro" id="IPR036259">
    <property type="entry name" value="MFS_trans_sf"/>
</dbReference>
<dbReference type="GO" id="GO:0022857">
    <property type="term" value="F:transmembrane transporter activity"/>
    <property type="evidence" value="ECO:0007669"/>
    <property type="project" value="InterPro"/>
</dbReference>
<dbReference type="Proteomes" id="UP000311382">
    <property type="component" value="Unassembled WGS sequence"/>
</dbReference>
<accession>A0A5C5G574</accession>
<name>A0A5C5G574_9BASI</name>
<proteinExistence type="predicted"/>
<dbReference type="STRING" id="5288.A0A5C5G574"/>
<feature type="transmembrane region" description="Helical" evidence="6">
    <location>
        <begin position="115"/>
        <end position="135"/>
    </location>
</feature>
<keyword evidence="2 6" id="KW-0812">Transmembrane</keyword>
<evidence type="ECO:0000313" key="7">
    <source>
        <dbReference type="EMBL" id="TNY24277.1"/>
    </source>
</evidence>
<reference evidence="7 8" key="1">
    <citation type="submission" date="2019-03" db="EMBL/GenBank/DDBJ databases">
        <title>Rhodosporidium diobovatum UCD-FST 08-225 genome sequencing, assembly, and annotation.</title>
        <authorList>
            <person name="Fakankun I.U."/>
            <person name="Fristensky B."/>
            <person name="Levin D.B."/>
        </authorList>
    </citation>
    <scope>NUCLEOTIDE SEQUENCE [LARGE SCALE GENOMIC DNA]</scope>
    <source>
        <strain evidence="7 8">UCD-FST 08-225</strain>
    </source>
</reference>
<evidence type="ECO:0000256" key="5">
    <source>
        <dbReference type="SAM" id="MobiDB-lite"/>
    </source>
</evidence>
<dbReference type="EMBL" id="SOZI01000004">
    <property type="protein sequence ID" value="TNY24277.1"/>
    <property type="molecule type" value="Genomic_DNA"/>
</dbReference>
<feature type="transmembrane region" description="Helical" evidence="6">
    <location>
        <begin position="168"/>
        <end position="188"/>
    </location>
</feature>
<feature type="transmembrane region" description="Helical" evidence="6">
    <location>
        <begin position="140"/>
        <end position="162"/>
    </location>
</feature>
<keyword evidence="3 6" id="KW-1133">Transmembrane helix</keyword>
<comment type="caution">
    <text evidence="7">The sequence shown here is derived from an EMBL/GenBank/DDBJ whole genome shotgun (WGS) entry which is preliminary data.</text>
</comment>
<dbReference type="GO" id="GO:0005886">
    <property type="term" value="C:plasma membrane"/>
    <property type="evidence" value="ECO:0007669"/>
    <property type="project" value="TreeGrafter"/>
</dbReference>
<feature type="region of interest" description="Disordered" evidence="5">
    <location>
        <begin position="267"/>
        <end position="290"/>
    </location>
</feature>
<keyword evidence="8" id="KW-1185">Reference proteome</keyword>
<feature type="transmembrane region" description="Helical" evidence="6">
    <location>
        <begin position="423"/>
        <end position="443"/>
    </location>
</feature>
<dbReference type="Pfam" id="PF07690">
    <property type="entry name" value="MFS_1"/>
    <property type="match status" value="1"/>
</dbReference>
<feature type="transmembrane region" description="Helical" evidence="6">
    <location>
        <begin position="347"/>
        <end position="368"/>
    </location>
</feature>
<feature type="transmembrane region" description="Helical" evidence="6">
    <location>
        <begin position="644"/>
        <end position="663"/>
    </location>
</feature>